<evidence type="ECO:0000256" key="2">
    <source>
        <dbReference type="ARBA" id="ARBA00022777"/>
    </source>
</evidence>
<reference evidence="6 7" key="1">
    <citation type="submission" date="2018-10" db="EMBL/GenBank/DDBJ databases">
        <title>Genomic Encyclopedia of Archaeal and Bacterial Type Strains, Phase II (KMG-II): from individual species to whole genera.</title>
        <authorList>
            <person name="Goeker M."/>
        </authorList>
    </citation>
    <scope>NUCLEOTIDE SEQUENCE [LARGE SCALE GENOMIC DNA]</scope>
    <source>
        <strain evidence="6 7">DSM 45657</strain>
    </source>
</reference>
<dbReference type="InterPro" id="IPR011006">
    <property type="entry name" value="CheY-like_superfamily"/>
</dbReference>
<protein>
    <submittedName>
        <fullName evidence="6">GAF domain-containing protein</fullName>
    </submittedName>
</protein>
<dbReference type="AlphaFoldDB" id="A0A421B4Y7"/>
<proteinExistence type="predicted"/>
<dbReference type="SUPFAM" id="SSF52172">
    <property type="entry name" value="CheY-like"/>
    <property type="match status" value="1"/>
</dbReference>
<evidence type="ECO:0000256" key="4">
    <source>
        <dbReference type="ARBA" id="ARBA00023163"/>
    </source>
</evidence>
<comment type="caution">
    <text evidence="6">The sequence shown here is derived from an EMBL/GenBank/DDBJ whole genome shotgun (WGS) entry which is preliminary data.</text>
</comment>
<sequence>MATRARLADVLIDLSDTLGSDFDLLSYLRRLTDHCADLGVADTAAVLLADSDGALRSTDPHTGDERLAELFDRHHAHGPGGIAFGTATATGGPVTRWSGLAGAATAAGFRQAHAVPMRLRGAPLGAVCLYRVADRPFDADEVAAVQAAADMAAVGINAERAVRHRQTLADQLQAALSSRVLIEQAKGVLAERHHQHVSESFRELRSLSRSHNLKIAQVAEEVVRSAALSRLSARG</sequence>
<dbReference type="RefSeq" id="WP_170224442.1">
    <property type="nucleotide sequence ID" value="NZ_RCDD01000002.1"/>
</dbReference>
<dbReference type="PROSITE" id="PS50921">
    <property type="entry name" value="ANTAR"/>
    <property type="match status" value="1"/>
</dbReference>
<dbReference type="InterPro" id="IPR036388">
    <property type="entry name" value="WH-like_DNA-bd_sf"/>
</dbReference>
<dbReference type="SMART" id="SM01012">
    <property type="entry name" value="ANTAR"/>
    <property type="match status" value="1"/>
</dbReference>
<dbReference type="SUPFAM" id="SSF55781">
    <property type="entry name" value="GAF domain-like"/>
    <property type="match status" value="1"/>
</dbReference>
<feature type="domain" description="ANTAR" evidence="5">
    <location>
        <begin position="162"/>
        <end position="223"/>
    </location>
</feature>
<keyword evidence="1" id="KW-0808">Transferase</keyword>
<accession>A0A421B4Y7</accession>
<dbReference type="Proteomes" id="UP000282454">
    <property type="component" value="Unassembled WGS sequence"/>
</dbReference>
<evidence type="ECO:0000313" key="7">
    <source>
        <dbReference type="Proteomes" id="UP000282454"/>
    </source>
</evidence>
<evidence type="ECO:0000256" key="1">
    <source>
        <dbReference type="ARBA" id="ARBA00022679"/>
    </source>
</evidence>
<dbReference type="PIRSF" id="PIRSF036625">
    <property type="entry name" value="GAF_ANTAR"/>
    <property type="match status" value="1"/>
</dbReference>
<keyword evidence="7" id="KW-1185">Reference proteome</keyword>
<dbReference type="InterPro" id="IPR012074">
    <property type="entry name" value="GAF_ANTAR"/>
</dbReference>
<dbReference type="InterPro" id="IPR003018">
    <property type="entry name" value="GAF"/>
</dbReference>
<evidence type="ECO:0000313" key="6">
    <source>
        <dbReference type="EMBL" id="RLK59350.1"/>
    </source>
</evidence>
<dbReference type="InterPro" id="IPR005561">
    <property type="entry name" value="ANTAR"/>
</dbReference>
<dbReference type="GO" id="GO:0003723">
    <property type="term" value="F:RNA binding"/>
    <property type="evidence" value="ECO:0007669"/>
    <property type="project" value="InterPro"/>
</dbReference>
<dbReference type="InterPro" id="IPR029016">
    <property type="entry name" value="GAF-like_dom_sf"/>
</dbReference>
<organism evidence="6 7">
    <name type="scientific">Actinokineospora cianjurensis</name>
    <dbReference type="NCBI Taxonomy" id="585224"/>
    <lineage>
        <taxon>Bacteria</taxon>
        <taxon>Bacillati</taxon>
        <taxon>Actinomycetota</taxon>
        <taxon>Actinomycetes</taxon>
        <taxon>Pseudonocardiales</taxon>
        <taxon>Pseudonocardiaceae</taxon>
        <taxon>Actinokineospora</taxon>
    </lineage>
</organism>
<evidence type="ECO:0000259" key="5">
    <source>
        <dbReference type="PROSITE" id="PS50921"/>
    </source>
</evidence>
<name>A0A421B4Y7_9PSEU</name>
<dbReference type="Pfam" id="PF03861">
    <property type="entry name" value="ANTAR"/>
    <property type="match status" value="1"/>
</dbReference>
<keyword evidence="3" id="KW-0805">Transcription regulation</keyword>
<keyword evidence="4" id="KW-0804">Transcription</keyword>
<dbReference type="EMBL" id="RCDD01000002">
    <property type="protein sequence ID" value="RLK59350.1"/>
    <property type="molecule type" value="Genomic_DNA"/>
</dbReference>
<evidence type="ECO:0000256" key="3">
    <source>
        <dbReference type="ARBA" id="ARBA00023015"/>
    </source>
</evidence>
<gene>
    <name evidence="6" type="ORF">CLV68_3837</name>
</gene>
<keyword evidence="2" id="KW-0418">Kinase</keyword>
<dbReference type="Gene3D" id="1.10.10.10">
    <property type="entry name" value="Winged helix-like DNA-binding domain superfamily/Winged helix DNA-binding domain"/>
    <property type="match status" value="1"/>
</dbReference>
<dbReference type="GO" id="GO:0016301">
    <property type="term" value="F:kinase activity"/>
    <property type="evidence" value="ECO:0007669"/>
    <property type="project" value="UniProtKB-KW"/>
</dbReference>
<dbReference type="Pfam" id="PF13185">
    <property type="entry name" value="GAF_2"/>
    <property type="match status" value="1"/>
</dbReference>
<dbReference type="Gene3D" id="3.30.450.40">
    <property type="match status" value="1"/>
</dbReference>